<feature type="compositionally biased region" description="Gly residues" evidence="1">
    <location>
        <begin position="378"/>
        <end position="391"/>
    </location>
</feature>
<dbReference type="Proteomes" id="UP001296104">
    <property type="component" value="Unassembled WGS sequence"/>
</dbReference>
<gene>
    <name evidence="4" type="ORF">LECACI_7A005454</name>
</gene>
<dbReference type="PANTHER" id="PTHR39614">
    <property type="entry name" value="INTEGRAL MEMBRANE PROTEIN"/>
    <property type="match status" value="1"/>
</dbReference>
<evidence type="ECO:0000313" key="4">
    <source>
        <dbReference type="EMBL" id="CAK4030279.1"/>
    </source>
</evidence>
<reference evidence="4" key="1">
    <citation type="submission" date="2023-11" db="EMBL/GenBank/DDBJ databases">
        <authorList>
            <person name="Alioto T."/>
            <person name="Alioto T."/>
            <person name="Gomez Garrido J."/>
        </authorList>
    </citation>
    <scope>NUCLEOTIDE SEQUENCE</scope>
</reference>
<organism evidence="4 5">
    <name type="scientific">Lecanosticta acicola</name>
    <dbReference type="NCBI Taxonomy" id="111012"/>
    <lineage>
        <taxon>Eukaryota</taxon>
        <taxon>Fungi</taxon>
        <taxon>Dikarya</taxon>
        <taxon>Ascomycota</taxon>
        <taxon>Pezizomycotina</taxon>
        <taxon>Dothideomycetes</taxon>
        <taxon>Dothideomycetidae</taxon>
        <taxon>Mycosphaerellales</taxon>
        <taxon>Mycosphaerellaceae</taxon>
        <taxon>Lecanosticta</taxon>
    </lineage>
</organism>
<keyword evidence="2" id="KW-1133">Transmembrane helix</keyword>
<dbReference type="AlphaFoldDB" id="A0AAI8Z0R1"/>
<comment type="caution">
    <text evidence="4">The sequence shown here is derived from an EMBL/GenBank/DDBJ whole genome shotgun (WGS) entry which is preliminary data.</text>
</comment>
<dbReference type="PANTHER" id="PTHR39614:SF2">
    <property type="entry name" value="INTEGRAL MEMBRANE PROTEIN"/>
    <property type="match status" value="1"/>
</dbReference>
<feature type="transmembrane region" description="Helical" evidence="2">
    <location>
        <begin position="183"/>
        <end position="206"/>
    </location>
</feature>
<evidence type="ECO:0000256" key="1">
    <source>
        <dbReference type="SAM" id="MobiDB-lite"/>
    </source>
</evidence>
<feature type="transmembrane region" description="Helical" evidence="2">
    <location>
        <begin position="29"/>
        <end position="50"/>
    </location>
</feature>
<feature type="region of interest" description="Disordered" evidence="1">
    <location>
        <begin position="372"/>
        <end position="397"/>
    </location>
</feature>
<keyword evidence="2" id="KW-0472">Membrane</keyword>
<keyword evidence="2" id="KW-0812">Transmembrane</keyword>
<sequence length="397" mass="43286">MSAYDAIDTSNWAPGTRYFTKITDTDHAGWLYIITLLSFVYALVALAIRFAAKYGMYGHDDWALLGSTGLAIGQYVSVLAALSKGLGKSQTLLGIHRLLELQRYAAAHAYLFVLAHCASKLSTAVLTKRLFDNGSRRNIYTCWALIISSLFFGFVGILCLSSACSNPYADTCRHRFARWQIILAIDIITEVMLVAIPLTLICDILIKRSAKITVLAVFGARLVDIVFASMNLHRIALLEGTHDKALAVVPSMMWTQAELLWSIVSASLPCLKTFMRPFDKIDDDGGGVWNSTQANGYPSTGARSWRVGGDLTWDKESGILPEGNCRRAAAASTSGFRPENVSHDVVISHFVDGEETRRSWGSQEHIIKQSTQVEITREGGGGGGGVGGGGRDPYEIP</sequence>
<dbReference type="InterPro" id="IPR049326">
    <property type="entry name" value="Rhodopsin_dom_fungi"/>
</dbReference>
<feature type="transmembrane region" description="Helical" evidence="2">
    <location>
        <begin position="103"/>
        <end position="127"/>
    </location>
</feature>
<dbReference type="Pfam" id="PF20684">
    <property type="entry name" value="Fung_rhodopsin"/>
    <property type="match status" value="1"/>
</dbReference>
<evidence type="ECO:0000313" key="5">
    <source>
        <dbReference type="Proteomes" id="UP001296104"/>
    </source>
</evidence>
<evidence type="ECO:0000256" key="2">
    <source>
        <dbReference type="SAM" id="Phobius"/>
    </source>
</evidence>
<feature type="transmembrane region" description="Helical" evidence="2">
    <location>
        <begin position="139"/>
        <end position="163"/>
    </location>
</feature>
<dbReference type="EMBL" id="CAVMBE010000035">
    <property type="protein sequence ID" value="CAK4030279.1"/>
    <property type="molecule type" value="Genomic_DNA"/>
</dbReference>
<accession>A0AAI8Z0R1</accession>
<proteinExistence type="predicted"/>
<protein>
    <recommendedName>
        <fullName evidence="3">Rhodopsin domain-containing protein</fullName>
    </recommendedName>
</protein>
<feature type="domain" description="Rhodopsin" evidence="3">
    <location>
        <begin position="49"/>
        <end position="275"/>
    </location>
</feature>
<feature type="transmembrane region" description="Helical" evidence="2">
    <location>
        <begin position="62"/>
        <end position="83"/>
    </location>
</feature>
<name>A0AAI8Z0R1_9PEZI</name>
<keyword evidence="5" id="KW-1185">Reference proteome</keyword>
<evidence type="ECO:0000259" key="3">
    <source>
        <dbReference type="Pfam" id="PF20684"/>
    </source>
</evidence>